<evidence type="ECO:0000313" key="5">
    <source>
        <dbReference type="Proteomes" id="UP000232164"/>
    </source>
</evidence>
<accession>A0A2N0DCS7</accession>
<dbReference type="InterPro" id="IPR001647">
    <property type="entry name" value="HTH_TetR"/>
</dbReference>
<feature type="domain" description="HTH tetR-type" evidence="2">
    <location>
        <begin position="12"/>
        <end position="48"/>
    </location>
</feature>
<evidence type="ECO:0000259" key="2">
    <source>
        <dbReference type="Pfam" id="PF00440"/>
    </source>
</evidence>
<sequence>MNDRLAKSDWIDHGLRTLAERGPNALKIGAMAEGLNVSRGSFYWHFRDVADFRTQLLQHWRDWTTQRVIRELEADLDEPDRLKSLVSSAFAGEPGNGRSIRSLDKAVRAWAIDSDEVAAVVASVDADRVAYIARLLVESGVESEKAAYRASFLYWAYLGQPIAMNPDFSSATSTAIADICELFRR</sequence>
<dbReference type="EMBL" id="PIQN01000006">
    <property type="protein sequence ID" value="PKA43905.1"/>
    <property type="molecule type" value="Genomic_DNA"/>
</dbReference>
<keyword evidence="4" id="KW-0614">Plasmid</keyword>
<gene>
    <name evidence="3" type="ORF">CWR43_09305</name>
    <name evidence="4" type="ORF">N2599_30060</name>
</gene>
<evidence type="ECO:0000256" key="1">
    <source>
        <dbReference type="ARBA" id="ARBA00023125"/>
    </source>
</evidence>
<dbReference type="Proteomes" id="UP001060123">
    <property type="component" value="Plasmid pWSM1592_1"/>
</dbReference>
<keyword evidence="1" id="KW-0238">DNA-binding</keyword>
<dbReference type="Pfam" id="PF00440">
    <property type="entry name" value="TetR_N"/>
    <property type="match status" value="1"/>
</dbReference>
<organism evidence="3 5">
    <name type="scientific">Rhizobium sullae</name>
    <name type="common">Rhizobium hedysari</name>
    <dbReference type="NCBI Taxonomy" id="50338"/>
    <lineage>
        <taxon>Bacteria</taxon>
        <taxon>Pseudomonadati</taxon>
        <taxon>Pseudomonadota</taxon>
        <taxon>Alphaproteobacteria</taxon>
        <taxon>Hyphomicrobiales</taxon>
        <taxon>Rhizobiaceae</taxon>
        <taxon>Rhizobium/Agrobacterium group</taxon>
        <taxon>Rhizobium</taxon>
    </lineage>
</organism>
<geneLocation type="plasmid" evidence="4 6">
    <name>pWSM1592_1</name>
</geneLocation>
<evidence type="ECO:0000313" key="3">
    <source>
        <dbReference type="EMBL" id="PKA43905.1"/>
    </source>
</evidence>
<dbReference type="RefSeq" id="WP_027509783.1">
    <property type="nucleotide sequence ID" value="NZ_CP104144.1"/>
</dbReference>
<dbReference type="Proteomes" id="UP000232164">
    <property type="component" value="Unassembled WGS sequence"/>
</dbReference>
<dbReference type="GO" id="GO:0003677">
    <property type="term" value="F:DNA binding"/>
    <property type="evidence" value="ECO:0007669"/>
    <property type="project" value="UniProtKB-KW"/>
</dbReference>
<evidence type="ECO:0000313" key="6">
    <source>
        <dbReference type="Proteomes" id="UP001060123"/>
    </source>
</evidence>
<reference evidence="3 5" key="1">
    <citation type="submission" date="2017-11" db="EMBL/GenBank/DDBJ databases">
        <authorList>
            <person name="Han C.G."/>
        </authorList>
    </citation>
    <scope>NUCLEOTIDE SEQUENCE [LARGE SCALE GENOMIC DNA]</scope>
    <source>
        <strain evidence="3 5">HCNT1</strain>
    </source>
</reference>
<dbReference type="InterPro" id="IPR009057">
    <property type="entry name" value="Homeodomain-like_sf"/>
</dbReference>
<protein>
    <submittedName>
        <fullName evidence="3">TetR/AcrR family transcriptional regulator</fullName>
    </submittedName>
</protein>
<reference evidence="3 5" key="2">
    <citation type="submission" date="2017-12" db="EMBL/GenBank/DDBJ databases">
        <title>Genome sequence of Rhizobium sullae HCNT1 isolated from Sulla coronaria nodules and featuring peculiar denitrification phenotypes.</title>
        <authorList>
            <person name="De Diego-Diaz B."/>
            <person name="Treu L."/>
            <person name="Campanaro S."/>
            <person name="Da Silva Duarte V."/>
            <person name="Basaglia M."/>
            <person name="Favaro L."/>
            <person name="Casella S."/>
            <person name="Squartini A."/>
        </authorList>
    </citation>
    <scope>NUCLEOTIDE SEQUENCE [LARGE SCALE GENOMIC DNA]</scope>
    <source>
        <strain evidence="3 5">HCNT1</strain>
    </source>
</reference>
<dbReference type="SUPFAM" id="SSF46689">
    <property type="entry name" value="Homeodomain-like"/>
    <property type="match status" value="1"/>
</dbReference>
<dbReference type="Gene3D" id="1.10.357.10">
    <property type="entry name" value="Tetracycline Repressor, domain 2"/>
    <property type="match status" value="1"/>
</dbReference>
<dbReference type="AlphaFoldDB" id="A0A2N0DCS7"/>
<evidence type="ECO:0000313" key="4">
    <source>
        <dbReference type="EMBL" id="UWU17047.1"/>
    </source>
</evidence>
<proteinExistence type="predicted"/>
<reference evidence="4" key="3">
    <citation type="submission" date="2022-09" db="EMBL/GenBank/DDBJ databases">
        <title>Australian commercial rhizobial inoculants.</title>
        <authorList>
            <person name="Kohlmeier M.G."/>
            <person name="O'Hara G.W."/>
            <person name="Colombi E."/>
            <person name="Ramsay J.P."/>
            <person name="Terpolilli J."/>
        </authorList>
    </citation>
    <scope>NUCLEOTIDE SEQUENCE</scope>
    <source>
        <strain evidence="4">WSM1592</strain>
        <plasmid evidence="4">pWSM1592_1</plasmid>
    </source>
</reference>
<dbReference type="EMBL" id="CP104144">
    <property type="protein sequence ID" value="UWU17047.1"/>
    <property type="molecule type" value="Genomic_DNA"/>
</dbReference>
<name>A0A2N0DCS7_RHISU</name>
<dbReference type="STRING" id="1041146.GCA_000427985_06518"/>
<keyword evidence="6" id="KW-1185">Reference proteome</keyword>